<keyword evidence="4 7" id="KW-0808">Transferase</keyword>
<dbReference type="Pfam" id="PF00275">
    <property type="entry name" value="EPSP_synthase"/>
    <property type="match status" value="1"/>
</dbReference>
<dbReference type="Gene3D" id="3.65.10.10">
    <property type="entry name" value="Enolpyruvate transferase domain"/>
    <property type="match status" value="2"/>
</dbReference>
<accession>A0ABN2WBA8</accession>
<evidence type="ECO:0000256" key="8">
    <source>
        <dbReference type="SAM" id="MobiDB-lite"/>
    </source>
</evidence>
<keyword evidence="11" id="KW-1185">Reference proteome</keyword>
<comment type="similarity">
    <text evidence="2 7">Belongs to the EPSP synthase family.</text>
</comment>
<evidence type="ECO:0000256" key="7">
    <source>
        <dbReference type="HAMAP-Rule" id="MF_00210"/>
    </source>
</evidence>
<feature type="binding site" evidence="7">
    <location>
        <position position="348"/>
    </location>
    <ligand>
        <name>3-phosphoshikimate</name>
        <dbReference type="ChEBI" id="CHEBI:145989"/>
    </ligand>
</feature>
<evidence type="ECO:0000256" key="2">
    <source>
        <dbReference type="ARBA" id="ARBA00009948"/>
    </source>
</evidence>
<dbReference type="EMBL" id="BAAAPZ010000002">
    <property type="protein sequence ID" value="GAA2088436.1"/>
    <property type="molecule type" value="Genomic_DNA"/>
</dbReference>
<keyword evidence="3 7" id="KW-0028">Amino-acid biosynthesis</keyword>
<feature type="binding site" evidence="7">
    <location>
        <position position="131"/>
    </location>
    <ligand>
        <name>phosphoenolpyruvate</name>
        <dbReference type="ChEBI" id="CHEBI:58702"/>
    </ligand>
</feature>
<feature type="binding site" evidence="7">
    <location>
        <position position="204"/>
    </location>
    <ligand>
        <name>3-phosphoshikimate</name>
        <dbReference type="ChEBI" id="CHEBI:145989"/>
    </ligand>
</feature>
<comment type="subcellular location">
    <subcellularLocation>
        <location evidence="7">Cytoplasm</location>
    </subcellularLocation>
</comment>
<feature type="binding site" evidence="7">
    <location>
        <position position="420"/>
    </location>
    <ligand>
        <name>phosphoenolpyruvate</name>
        <dbReference type="ChEBI" id="CHEBI:58702"/>
    </ligand>
</feature>
<feature type="binding site" evidence="7">
    <location>
        <position position="445"/>
    </location>
    <ligand>
        <name>phosphoenolpyruvate</name>
        <dbReference type="ChEBI" id="CHEBI:58702"/>
    </ligand>
</feature>
<gene>
    <name evidence="7 10" type="primary">aroA</name>
    <name evidence="10" type="ORF">GCM10009823_03540</name>
</gene>
<comment type="caution">
    <text evidence="10">The sequence shown here is derived from an EMBL/GenBank/DDBJ whole genome shotgun (WGS) entry which is preliminary data.</text>
</comment>
<feature type="compositionally biased region" description="Low complexity" evidence="8">
    <location>
        <begin position="17"/>
        <end position="28"/>
    </location>
</feature>
<feature type="binding site" evidence="7">
    <location>
        <position position="206"/>
    </location>
    <ligand>
        <name>3-phosphoshikimate</name>
        <dbReference type="ChEBI" id="CHEBI:145989"/>
    </ligand>
</feature>
<dbReference type="PIRSF" id="PIRSF000505">
    <property type="entry name" value="EPSPS"/>
    <property type="match status" value="1"/>
</dbReference>
<evidence type="ECO:0000313" key="11">
    <source>
        <dbReference type="Proteomes" id="UP001500984"/>
    </source>
</evidence>
<proteinExistence type="inferred from homology"/>
<keyword evidence="5 7" id="KW-0057">Aromatic amino acid biosynthesis</keyword>
<dbReference type="InterPro" id="IPR023193">
    <property type="entry name" value="EPSP_synthase_CS"/>
</dbReference>
<dbReference type="SUPFAM" id="SSF55205">
    <property type="entry name" value="EPT/RTPC-like"/>
    <property type="match status" value="1"/>
</dbReference>
<dbReference type="NCBIfam" id="TIGR01356">
    <property type="entry name" value="aroA"/>
    <property type="match status" value="1"/>
</dbReference>
<dbReference type="InterPro" id="IPR036968">
    <property type="entry name" value="Enolpyruvate_Tfrase_sf"/>
</dbReference>
<feature type="binding site" evidence="7">
    <location>
        <position position="56"/>
    </location>
    <ligand>
        <name>3-phosphoshikimate</name>
        <dbReference type="ChEBI" id="CHEBI:145989"/>
    </ligand>
</feature>
<feature type="binding site" evidence="7">
    <location>
        <position position="57"/>
    </location>
    <ligand>
        <name>3-phosphoshikimate</name>
        <dbReference type="ChEBI" id="CHEBI:145989"/>
    </ligand>
</feature>
<organism evidence="10 11">
    <name type="scientific">Brevibacterium salitolerans</name>
    <dbReference type="NCBI Taxonomy" id="1403566"/>
    <lineage>
        <taxon>Bacteria</taxon>
        <taxon>Bacillati</taxon>
        <taxon>Actinomycetota</taxon>
        <taxon>Actinomycetes</taxon>
        <taxon>Micrococcales</taxon>
        <taxon>Brevibacteriaceae</taxon>
        <taxon>Brevibacterium</taxon>
    </lineage>
</organism>
<keyword evidence="7" id="KW-0963">Cytoplasm</keyword>
<feature type="region of interest" description="Disordered" evidence="8">
    <location>
        <begin position="1"/>
        <end position="46"/>
    </location>
</feature>
<feature type="binding site" evidence="7">
    <location>
        <position position="61"/>
    </location>
    <ligand>
        <name>3-phosphoshikimate</name>
        <dbReference type="ChEBI" id="CHEBI:145989"/>
    </ligand>
</feature>
<dbReference type="CDD" id="cd01556">
    <property type="entry name" value="EPSP_synthase"/>
    <property type="match status" value="1"/>
</dbReference>
<feature type="binding site" evidence="7">
    <location>
        <position position="233"/>
    </location>
    <ligand>
        <name>3-phosphoshikimate</name>
        <dbReference type="ChEBI" id="CHEBI:145989"/>
    </ligand>
</feature>
<dbReference type="EC" id="2.5.1.19" evidence="7"/>
<reference evidence="10 11" key="1">
    <citation type="journal article" date="2019" name="Int. J. Syst. Evol. Microbiol.">
        <title>The Global Catalogue of Microorganisms (GCM) 10K type strain sequencing project: providing services to taxonomists for standard genome sequencing and annotation.</title>
        <authorList>
            <consortium name="The Broad Institute Genomics Platform"/>
            <consortium name="The Broad Institute Genome Sequencing Center for Infectious Disease"/>
            <person name="Wu L."/>
            <person name="Ma J."/>
        </authorList>
    </citation>
    <scope>NUCLEOTIDE SEQUENCE [LARGE SCALE GENOMIC DNA]</scope>
    <source>
        <strain evidence="10 11">JCM 15900</strain>
    </source>
</reference>
<comment type="function">
    <text evidence="7">Catalyzes the transfer of the enolpyruvyl moiety of phosphoenolpyruvate (PEP) to the 5-hydroxyl of shikimate-3-phosphate (S3P) to produce enolpyruvyl shikimate-3-phosphate and inorganic phosphate.</text>
</comment>
<evidence type="ECO:0000256" key="3">
    <source>
        <dbReference type="ARBA" id="ARBA00022605"/>
    </source>
</evidence>
<evidence type="ECO:0000313" key="10">
    <source>
        <dbReference type="EMBL" id="GAA2088436.1"/>
    </source>
</evidence>
<dbReference type="PROSITE" id="PS00104">
    <property type="entry name" value="EPSP_SYNTHASE_1"/>
    <property type="match status" value="1"/>
</dbReference>
<comment type="caution">
    <text evidence="7">Lacks conserved residue(s) required for the propagation of feature annotation.</text>
</comment>
<feature type="binding site" evidence="7">
    <location>
        <position position="205"/>
    </location>
    <ligand>
        <name>3-phosphoshikimate</name>
        <dbReference type="ChEBI" id="CHEBI:145989"/>
    </ligand>
</feature>
<feature type="binding site" evidence="7">
    <location>
        <position position="206"/>
    </location>
    <ligand>
        <name>phosphoenolpyruvate</name>
        <dbReference type="ChEBI" id="CHEBI:58702"/>
    </ligand>
</feature>
<dbReference type="HAMAP" id="MF_00210">
    <property type="entry name" value="EPSP_synth"/>
    <property type="match status" value="1"/>
</dbReference>
<feature type="binding site" evidence="7">
    <location>
        <position position="56"/>
    </location>
    <ligand>
        <name>phosphoenolpyruvate</name>
        <dbReference type="ChEBI" id="CHEBI:58702"/>
    </ligand>
</feature>
<feature type="domain" description="Enolpyruvate transferase" evidence="9">
    <location>
        <begin position="43"/>
        <end position="452"/>
    </location>
</feature>
<dbReference type="PANTHER" id="PTHR21090">
    <property type="entry name" value="AROM/DEHYDROQUINATE SYNTHASE"/>
    <property type="match status" value="1"/>
</dbReference>
<dbReference type="PROSITE" id="PS00885">
    <property type="entry name" value="EPSP_SYNTHASE_2"/>
    <property type="match status" value="1"/>
</dbReference>
<comment type="subunit">
    <text evidence="7">Monomer.</text>
</comment>
<feature type="binding site" evidence="7">
    <location>
        <position position="379"/>
    </location>
    <ligand>
        <name>phosphoenolpyruvate</name>
        <dbReference type="ChEBI" id="CHEBI:58702"/>
    </ligand>
</feature>
<feature type="active site" description="Proton acceptor" evidence="7">
    <location>
        <position position="348"/>
    </location>
</feature>
<feature type="binding site" evidence="7">
    <location>
        <position position="159"/>
    </location>
    <ligand>
        <name>phosphoenolpyruvate</name>
        <dbReference type="ChEBI" id="CHEBI:58702"/>
    </ligand>
</feature>
<name>A0ABN2WBA8_9MICO</name>
<protein>
    <recommendedName>
        <fullName evidence="7">3-phosphoshikimate 1-carboxyvinyltransferase</fullName>
        <ecNumber evidence="7">2.5.1.19</ecNumber>
    </recommendedName>
    <alternativeName>
        <fullName evidence="7">5-enolpyruvylshikimate-3-phosphate synthase</fullName>
        <shortName evidence="7">EPSP synthase</shortName>
        <shortName evidence="7">EPSPS</shortName>
    </alternativeName>
</protein>
<dbReference type="InterPro" id="IPR006264">
    <property type="entry name" value="EPSP_synthase"/>
</dbReference>
<dbReference type="InterPro" id="IPR001986">
    <property type="entry name" value="Enolpyruvate_Tfrase_dom"/>
</dbReference>
<dbReference type="InterPro" id="IPR013792">
    <property type="entry name" value="RNA3'P_cycl/enolpyr_Trfase_a/b"/>
</dbReference>
<dbReference type="PANTHER" id="PTHR21090:SF5">
    <property type="entry name" value="PENTAFUNCTIONAL AROM POLYPEPTIDE"/>
    <property type="match status" value="1"/>
</dbReference>
<comment type="pathway">
    <text evidence="1 7">Metabolic intermediate biosynthesis; chorismate biosynthesis; chorismate from D-erythrose 4-phosphate and phosphoenolpyruvate: step 6/7.</text>
</comment>
<evidence type="ECO:0000256" key="1">
    <source>
        <dbReference type="ARBA" id="ARBA00004811"/>
    </source>
</evidence>
<sequence>MESSASPLPGPSPEQWAAPAASGPAPSSRPVDPPEQWAAPAASGPVSATVRVPGSKSLTNRFLVLAAAADAESVVRNALVSRDTQLMVSALRALGADIRTDSEGALRVAPLPLGTDGTAPAEARVDCGLAGTVMRFVPPLAAATGRRVRFDGDEQAYSRPMSTILTALESLGAEVSAENGTLPFTVEAPGGMRGGHIEIDASATSQFVSGLLLSGSLFDLGVELVHTGASLPSRPHIDMTLEVLADAGVHVEEPAPGRWVVEPGRPRALDVTVEPDLSNAAAFLSAALVTGGSVTVPHWPAHTQQAGDRFREIAEAFGGTCDLDRSGLTVTGPQTLAPVDLDLSEVGELTPVTAAVAAFAPGTSVLRGIGHLRGHETDRLSALAAELTGAGAQVVEGPDSLTISGTPSVPTLWRTYADHRMVMAGAIVALRVPGLRIDDPQTVGKTLAEFPELWTRAVDA</sequence>
<comment type="catalytic activity">
    <reaction evidence="6">
        <text>3-phosphoshikimate + phosphoenolpyruvate = 5-O-(1-carboxyvinyl)-3-phosphoshikimate + phosphate</text>
        <dbReference type="Rhea" id="RHEA:21256"/>
        <dbReference type="ChEBI" id="CHEBI:43474"/>
        <dbReference type="ChEBI" id="CHEBI:57701"/>
        <dbReference type="ChEBI" id="CHEBI:58702"/>
        <dbReference type="ChEBI" id="CHEBI:145989"/>
        <dbReference type="EC" id="2.5.1.19"/>
    </reaction>
    <physiologicalReaction direction="left-to-right" evidence="6">
        <dbReference type="Rhea" id="RHEA:21257"/>
    </physiologicalReaction>
</comment>
<evidence type="ECO:0000256" key="4">
    <source>
        <dbReference type="ARBA" id="ARBA00022679"/>
    </source>
</evidence>
<evidence type="ECO:0000256" key="6">
    <source>
        <dbReference type="ARBA" id="ARBA00044633"/>
    </source>
</evidence>
<evidence type="ECO:0000256" key="5">
    <source>
        <dbReference type="ARBA" id="ARBA00023141"/>
    </source>
</evidence>
<dbReference type="Proteomes" id="UP001500984">
    <property type="component" value="Unassembled WGS sequence"/>
</dbReference>
<evidence type="ECO:0000259" key="9">
    <source>
        <dbReference type="Pfam" id="PF00275"/>
    </source>
</evidence>
<feature type="binding site" evidence="7">
    <location>
        <position position="375"/>
    </location>
    <ligand>
        <name>3-phosphoshikimate</name>
        <dbReference type="ChEBI" id="CHEBI:145989"/>
    </ligand>
</feature>